<protein>
    <submittedName>
        <fullName evidence="2">Uncharacterized protein</fullName>
    </submittedName>
</protein>
<dbReference type="AlphaFoldDB" id="A0A7W6MZT7"/>
<feature type="signal peptide" evidence="1">
    <location>
        <begin position="1"/>
        <end position="19"/>
    </location>
</feature>
<gene>
    <name evidence="2" type="ORF">GGR14_003204</name>
</gene>
<accession>A0A7W6MZT7</accession>
<name>A0A7W6MZT7_9BACT</name>
<comment type="caution">
    <text evidence="2">The sequence shown here is derived from an EMBL/GenBank/DDBJ whole genome shotgun (WGS) entry which is preliminary data.</text>
</comment>
<dbReference type="RefSeq" id="WP_151412059.1">
    <property type="nucleotide sequence ID" value="NZ_AP028155.1"/>
</dbReference>
<organism evidence="2 3">
    <name type="scientific">Butyricimonas faecihominis</name>
    <dbReference type="NCBI Taxonomy" id="1472416"/>
    <lineage>
        <taxon>Bacteria</taxon>
        <taxon>Pseudomonadati</taxon>
        <taxon>Bacteroidota</taxon>
        <taxon>Bacteroidia</taxon>
        <taxon>Bacteroidales</taxon>
        <taxon>Odoribacteraceae</taxon>
        <taxon>Butyricimonas</taxon>
    </lineage>
</organism>
<dbReference type="Proteomes" id="UP000546007">
    <property type="component" value="Unassembled WGS sequence"/>
</dbReference>
<sequence>MKKYFIVLYVCLFSACVNNSNLSDRSIVLSPEQCDSILVKYLVVEDDLYNLSISTAEAVELGISIDAYEKFCKLICDVNGTLADAKKRGVPIYRMDARDSVLSRVPSQYPGYEMPLCQMQLPDGHSTTCAFRGSGSIVVVGGADSPVWSIGFKDLLNNNRQFILTGSYFGAVQEREVGYNTIDCNIKWEWEVTKLAGDNCNAFASFWGINCLGIEGVLPAGIILEAYKFDPTGYSIRLKNDSYYSTFRWEIYRGGAKVSGPGELTIGQELLMSNCSYKQRYTLRILNYNGLEIASVIFYMYIYGF</sequence>
<evidence type="ECO:0000256" key="1">
    <source>
        <dbReference type="SAM" id="SignalP"/>
    </source>
</evidence>
<evidence type="ECO:0000313" key="3">
    <source>
        <dbReference type="Proteomes" id="UP000546007"/>
    </source>
</evidence>
<dbReference type="EMBL" id="JACIES010000009">
    <property type="protein sequence ID" value="MBB4027394.1"/>
    <property type="molecule type" value="Genomic_DNA"/>
</dbReference>
<keyword evidence="3" id="KW-1185">Reference proteome</keyword>
<evidence type="ECO:0000313" key="2">
    <source>
        <dbReference type="EMBL" id="MBB4027394.1"/>
    </source>
</evidence>
<dbReference type="GeneID" id="93102928"/>
<feature type="chain" id="PRO_5030585193" evidence="1">
    <location>
        <begin position="20"/>
        <end position="305"/>
    </location>
</feature>
<proteinExistence type="predicted"/>
<dbReference type="PROSITE" id="PS51257">
    <property type="entry name" value="PROKAR_LIPOPROTEIN"/>
    <property type="match status" value="1"/>
</dbReference>
<reference evidence="2 3" key="1">
    <citation type="submission" date="2020-08" db="EMBL/GenBank/DDBJ databases">
        <title>Genomic Encyclopedia of Type Strains, Phase IV (KMG-IV): sequencing the most valuable type-strain genomes for metagenomic binning, comparative biology and taxonomic classification.</title>
        <authorList>
            <person name="Goeker M."/>
        </authorList>
    </citation>
    <scope>NUCLEOTIDE SEQUENCE [LARGE SCALE GENOMIC DNA]</scope>
    <source>
        <strain evidence="2 3">DSM 105721</strain>
    </source>
</reference>
<keyword evidence="1" id="KW-0732">Signal</keyword>